<sequence length="74" mass="8451">MHIPICNKPNRGAQPKTKSALERQPSDIVETEEAQIESDKDTFQRKRTNVEAQQKNSDEILPTTSKNIDKLCEK</sequence>
<feature type="region of interest" description="Disordered" evidence="1">
    <location>
        <begin position="1"/>
        <end position="74"/>
    </location>
</feature>
<evidence type="ECO:0000313" key="3">
    <source>
        <dbReference type="Proteomes" id="UP000663879"/>
    </source>
</evidence>
<proteinExistence type="predicted"/>
<evidence type="ECO:0000313" key="2">
    <source>
        <dbReference type="EMBL" id="CAF0923394.1"/>
    </source>
</evidence>
<keyword evidence="3" id="KW-1185">Reference proteome</keyword>
<reference evidence="2" key="1">
    <citation type="submission" date="2021-02" db="EMBL/GenBank/DDBJ databases">
        <authorList>
            <person name="Nowell W R."/>
        </authorList>
    </citation>
    <scope>NUCLEOTIDE SEQUENCE</scope>
    <source>
        <strain evidence="2">Ploen Becks lab</strain>
    </source>
</reference>
<dbReference type="Proteomes" id="UP000663879">
    <property type="component" value="Unassembled WGS sequence"/>
</dbReference>
<comment type="caution">
    <text evidence="2">The sequence shown here is derived from an EMBL/GenBank/DDBJ whole genome shotgun (WGS) entry which is preliminary data.</text>
</comment>
<protein>
    <submittedName>
        <fullName evidence="2">Uncharacterized protein</fullName>
    </submittedName>
</protein>
<accession>A0A814B583</accession>
<organism evidence="2 3">
    <name type="scientific">Brachionus calyciflorus</name>
    <dbReference type="NCBI Taxonomy" id="104777"/>
    <lineage>
        <taxon>Eukaryota</taxon>
        <taxon>Metazoa</taxon>
        <taxon>Spiralia</taxon>
        <taxon>Gnathifera</taxon>
        <taxon>Rotifera</taxon>
        <taxon>Eurotatoria</taxon>
        <taxon>Monogononta</taxon>
        <taxon>Pseudotrocha</taxon>
        <taxon>Ploima</taxon>
        <taxon>Brachionidae</taxon>
        <taxon>Brachionus</taxon>
    </lineage>
</organism>
<name>A0A814B583_9BILA</name>
<dbReference type="AlphaFoldDB" id="A0A814B583"/>
<evidence type="ECO:0000256" key="1">
    <source>
        <dbReference type="SAM" id="MobiDB-lite"/>
    </source>
</evidence>
<dbReference type="OrthoDB" id="10186979at2759"/>
<gene>
    <name evidence="2" type="ORF">OXX778_LOCUS12506</name>
</gene>
<dbReference type="EMBL" id="CAJNOC010002277">
    <property type="protein sequence ID" value="CAF0923394.1"/>
    <property type="molecule type" value="Genomic_DNA"/>
</dbReference>